<dbReference type="InterPro" id="IPR001789">
    <property type="entry name" value="Sig_transdc_resp-reg_receiver"/>
</dbReference>
<dbReference type="Pfam" id="PF12833">
    <property type="entry name" value="HTH_18"/>
    <property type="match status" value="1"/>
</dbReference>
<dbReference type="AlphaFoldDB" id="A0AAU7PUC4"/>
<dbReference type="InterPro" id="IPR018060">
    <property type="entry name" value="HTH_AraC"/>
</dbReference>
<proteinExistence type="predicted"/>
<evidence type="ECO:0000259" key="7">
    <source>
        <dbReference type="PROSITE" id="PS01124"/>
    </source>
</evidence>
<dbReference type="SUPFAM" id="SSF46689">
    <property type="entry name" value="Homeodomain-like"/>
    <property type="match status" value="2"/>
</dbReference>
<keyword evidence="6" id="KW-0597">Phosphoprotein</keyword>
<dbReference type="RefSeq" id="WP_349948539.1">
    <property type="nucleotide sequence ID" value="NZ_CP157940.1"/>
</dbReference>
<comment type="function">
    <text evidence="5">May play the central regulatory role in sporulation. It may be an element of the effector pathway responsible for the activation of sporulation genes in response to nutritional stress. Spo0A may act in concert with spo0H (a sigma factor) to control the expression of some genes that are critical to the sporulation process.</text>
</comment>
<dbReference type="Pfam" id="PF00072">
    <property type="entry name" value="Response_reg"/>
    <property type="match status" value="1"/>
</dbReference>
<evidence type="ECO:0000256" key="2">
    <source>
        <dbReference type="ARBA" id="ARBA00023015"/>
    </source>
</evidence>
<keyword evidence="4" id="KW-0804">Transcription</keyword>
<dbReference type="Gene3D" id="3.40.50.2300">
    <property type="match status" value="1"/>
</dbReference>
<dbReference type="Gene3D" id="1.10.10.60">
    <property type="entry name" value="Homeodomain-like"/>
    <property type="match status" value="2"/>
</dbReference>
<dbReference type="PROSITE" id="PS50110">
    <property type="entry name" value="RESPONSE_REGULATORY"/>
    <property type="match status" value="1"/>
</dbReference>
<accession>A0AAU7PUC4</accession>
<dbReference type="EMBL" id="CP157940">
    <property type="protein sequence ID" value="XBS55894.1"/>
    <property type="molecule type" value="Genomic_DNA"/>
</dbReference>
<keyword evidence="2" id="KW-0805">Transcription regulation</keyword>
<evidence type="ECO:0000313" key="9">
    <source>
        <dbReference type="EMBL" id="XBS55894.1"/>
    </source>
</evidence>
<feature type="modified residue" description="4-aspartylphosphate" evidence="6">
    <location>
        <position position="55"/>
    </location>
</feature>
<keyword evidence="3" id="KW-0238">DNA-binding</keyword>
<evidence type="ECO:0000256" key="3">
    <source>
        <dbReference type="ARBA" id="ARBA00023125"/>
    </source>
</evidence>
<dbReference type="CDD" id="cd17536">
    <property type="entry name" value="REC_YesN-like"/>
    <property type="match status" value="1"/>
</dbReference>
<dbReference type="GO" id="GO:0043565">
    <property type="term" value="F:sequence-specific DNA binding"/>
    <property type="evidence" value="ECO:0007669"/>
    <property type="project" value="InterPro"/>
</dbReference>
<feature type="domain" description="HTH araC/xylS-type" evidence="7">
    <location>
        <begin position="392"/>
        <end position="491"/>
    </location>
</feature>
<evidence type="ECO:0000256" key="1">
    <source>
        <dbReference type="ARBA" id="ARBA00018672"/>
    </source>
</evidence>
<evidence type="ECO:0000256" key="4">
    <source>
        <dbReference type="ARBA" id="ARBA00023163"/>
    </source>
</evidence>
<gene>
    <name evidence="9" type="ORF">ABFV83_08950</name>
</gene>
<evidence type="ECO:0000256" key="5">
    <source>
        <dbReference type="ARBA" id="ARBA00024867"/>
    </source>
</evidence>
<evidence type="ECO:0000259" key="8">
    <source>
        <dbReference type="PROSITE" id="PS50110"/>
    </source>
</evidence>
<organism evidence="9">
    <name type="scientific">Lacrimispora sp. BS-2</name>
    <dbReference type="NCBI Taxonomy" id="3151850"/>
    <lineage>
        <taxon>Bacteria</taxon>
        <taxon>Bacillati</taxon>
        <taxon>Bacillota</taxon>
        <taxon>Clostridia</taxon>
        <taxon>Lachnospirales</taxon>
        <taxon>Lachnospiraceae</taxon>
        <taxon>Lacrimispora</taxon>
    </lineage>
</organism>
<dbReference type="PROSITE" id="PS01124">
    <property type="entry name" value="HTH_ARAC_FAMILY_2"/>
    <property type="match status" value="1"/>
</dbReference>
<evidence type="ECO:0000256" key="6">
    <source>
        <dbReference type="PROSITE-ProRule" id="PRU00169"/>
    </source>
</evidence>
<name>A0AAU7PUC4_9FIRM</name>
<dbReference type="GO" id="GO:0000160">
    <property type="term" value="P:phosphorelay signal transduction system"/>
    <property type="evidence" value="ECO:0007669"/>
    <property type="project" value="InterPro"/>
</dbReference>
<protein>
    <recommendedName>
        <fullName evidence="1">Stage 0 sporulation protein A homolog</fullName>
    </recommendedName>
</protein>
<dbReference type="PANTHER" id="PTHR43280">
    <property type="entry name" value="ARAC-FAMILY TRANSCRIPTIONAL REGULATOR"/>
    <property type="match status" value="1"/>
</dbReference>
<feature type="domain" description="Response regulatory" evidence="8">
    <location>
        <begin position="2"/>
        <end position="120"/>
    </location>
</feature>
<dbReference type="InterPro" id="IPR009057">
    <property type="entry name" value="Homeodomain-like_sf"/>
</dbReference>
<dbReference type="PANTHER" id="PTHR43280:SF28">
    <property type="entry name" value="HTH-TYPE TRANSCRIPTIONAL ACTIVATOR RHAS"/>
    <property type="match status" value="1"/>
</dbReference>
<dbReference type="GO" id="GO:0003700">
    <property type="term" value="F:DNA-binding transcription factor activity"/>
    <property type="evidence" value="ECO:0007669"/>
    <property type="project" value="InterPro"/>
</dbReference>
<dbReference type="SUPFAM" id="SSF52172">
    <property type="entry name" value="CheY-like"/>
    <property type="match status" value="1"/>
</dbReference>
<sequence length="497" mass="58478">MKILIADDETPIREWIQFSIERGNNPDFEIAGVAENGNEAFELAVKYQVDTVITDIKMPGMDGLMLMKKLLEEIPYVSFIILTNYAEFSYAREAITYGARKYFLKSELRGQDILEALMEIHESNERLLIGKKEDCYFSGYLDIYTCCCNMEEAEFVGGFWKKHQFRENEMFCVAAFKSTESWDQKGFLDDFIKKQKIHILRPVLRKESIYLIMQSEDERKLEESLAAFYETWSANGGGVLVAGPSAWGIEQIMPEIDRTERMLQYEFFYNKGCFRINDDRLMAPLDREKIRKEYQRILNRLLHDEEDKVSKDIIIWFEYFKEVCLQDTEWAKEICIKFVIRLEEKCAEHFTDYQEEHKVTRLQTAGLCRDICIKLISLLYSGNKFSYSQSIRETVQYIHQNYANQDLSLKVVAQAICRSPEYLSRLFKSETGQNFSNYLMLYRLERARSLLLNTDMKIYEIAYAVGYTTPSYFSKVYHEYMGITPELARGQKIDRKS</sequence>
<dbReference type="SMART" id="SM00448">
    <property type="entry name" value="REC"/>
    <property type="match status" value="1"/>
</dbReference>
<dbReference type="SMART" id="SM00342">
    <property type="entry name" value="HTH_ARAC"/>
    <property type="match status" value="1"/>
</dbReference>
<dbReference type="InterPro" id="IPR011006">
    <property type="entry name" value="CheY-like_superfamily"/>
</dbReference>
<reference evidence="9" key="1">
    <citation type="submission" date="2024-06" db="EMBL/GenBank/DDBJ databases">
        <title>Lacrimispora cavernae sp. nov., a novel anaerobe isolated from bat guano pile inside a cave.</title>
        <authorList>
            <person name="Miller S.L."/>
            <person name="Lu N."/>
            <person name="King J."/>
            <person name="Sankaranarayanan K."/>
            <person name="Lawson P.A."/>
        </authorList>
    </citation>
    <scope>NUCLEOTIDE SEQUENCE</scope>
    <source>
        <strain evidence="9">BS-2</strain>
    </source>
</reference>